<evidence type="ECO:0000256" key="4">
    <source>
        <dbReference type="ARBA" id="ARBA00022737"/>
    </source>
</evidence>
<dbReference type="Ensembl" id="ENSOGAT00000033547.1">
    <property type="protein sequence ID" value="ENSOGAP00000017360.1"/>
    <property type="gene ID" value="ENSOGAG00000024538.1"/>
</dbReference>
<evidence type="ECO:0000256" key="2">
    <source>
        <dbReference type="ARBA" id="ARBA00006991"/>
    </source>
</evidence>
<dbReference type="SUPFAM" id="SSF57667">
    <property type="entry name" value="beta-beta-alpha zinc fingers"/>
    <property type="match status" value="7"/>
</dbReference>
<dbReference type="Gene3D" id="3.30.160.60">
    <property type="entry name" value="Classic Zinc Finger"/>
    <property type="match status" value="12"/>
</dbReference>
<reference evidence="14" key="2">
    <citation type="submission" date="2025-08" db="UniProtKB">
        <authorList>
            <consortium name="Ensembl"/>
        </authorList>
    </citation>
    <scope>IDENTIFICATION</scope>
</reference>
<keyword evidence="8" id="KW-0238">DNA-binding</keyword>
<keyword evidence="15" id="KW-1185">Reference proteome</keyword>
<feature type="domain" description="C2H2-type" evidence="12">
    <location>
        <begin position="433"/>
        <end position="460"/>
    </location>
</feature>
<dbReference type="Proteomes" id="UP000005225">
    <property type="component" value="Unassembled WGS sequence"/>
</dbReference>
<dbReference type="GO" id="GO:0000977">
    <property type="term" value="F:RNA polymerase II transcription regulatory region sequence-specific DNA binding"/>
    <property type="evidence" value="ECO:0007669"/>
    <property type="project" value="TreeGrafter"/>
</dbReference>
<dbReference type="CDD" id="cd07765">
    <property type="entry name" value="KRAB_A-box"/>
    <property type="match status" value="1"/>
</dbReference>
<evidence type="ECO:0000256" key="6">
    <source>
        <dbReference type="ARBA" id="ARBA00022833"/>
    </source>
</evidence>
<dbReference type="OMA" id="HKYGENT"/>
<protein>
    <submittedName>
        <fullName evidence="14">Uncharacterized protein</fullName>
    </submittedName>
</protein>
<dbReference type="AlphaFoldDB" id="H0XML9"/>
<proteinExistence type="inferred from homology"/>
<dbReference type="HOGENOM" id="CLU_002678_44_5_1"/>
<dbReference type="InParanoid" id="H0XML9"/>
<evidence type="ECO:0000256" key="8">
    <source>
        <dbReference type="ARBA" id="ARBA00023125"/>
    </source>
</evidence>
<name>H0XML9_OTOGA</name>
<keyword evidence="4" id="KW-0677">Repeat</keyword>
<dbReference type="FunFam" id="3.30.160.60:FF:002343">
    <property type="entry name" value="Zinc finger protein 33A"/>
    <property type="match status" value="1"/>
</dbReference>
<feature type="domain" description="C2H2-type" evidence="12">
    <location>
        <begin position="629"/>
        <end position="654"/>
    </location>
</feature>
<dbReference type="InterPro" id="IPR036051">
    <property type="entry name" value="KRAB_dom_sf"/>
</dbReference>
<dbReference type="Pfam" id="PF00096">
    <property type="entry name" value="zf-C2H2"/>
    <property type="match status" value="8"/>
</dbReference>
<organism evidence="14 15">
    <name type="scientific">Otolemur garnettii</name>
    <name type="common">Small-eared galago</name>
    <name type="synonym">Garnett's greater bushbaby</name>
    <dbReference type="NCBI Taxonomy" id="30611"/>
    <lineage>
        <taxon>Eukaryota</taxon>
        <taxon>Metazoa</taxon>
        <taxon>Chordata</taxon>
        <taxon>Craniata</taxon>
        <taxon>Vertebrata</taxon>
        <taxon>Euteleostomi</taxon>
        <taxon>Mammalia</taxon>
        <taxon>Eutheria</taxon>
        <taxon>Euarchontoglires</taxon>
        <taxon>Primates</taxon>
        <taxon>Strepsirrhini</taxon>
        <taxon>Lorisiformes</taxon>
        <taxon>Galagidae</taxon>
        <taxon>Otolemur</taxon>
    </lineage>
</organism>
<feature type="domain" description="C2H2-type" evidence="12">
    <location>
        <begin position="545"/>
        <end position="572"/>
    </location>
</feature>
<dbReference type="FunFam" id="3.30.160.60:FF:002349">
    <property type="entry name" value="Zinc finger and BTB domain-containing 40"/>
    <property type="match status" value="1"/>
</dbReference>
<dbReference type="FunFam" id="3.30.160.60:FF:000017">
    <property type="entry name" value="zinc finger protein 62 homolog"/>
    <property type="match status" value="1"/>
</dbReference>
<dbReference type="GO" id="GO:0005634">
    <property type="term" value="C:nucleus"/>
    <property type="evidence" value="ECO:0007669"/>
    <property type="project" value="UniProtKB-SubCell"/>
</dbReference>
<dbReference type="EMBL" id="AAQR03050232">
    <property type="status" value="NOT_ANNOTATED_CDS"/>
    <property type="molecule type" value="Genomic_DNA"/>
</dbReference>
<comment type="similarity">
    <text evidence="2">Belongs to the krueppel C2H2-type zinc-finger protein family.</text>
</comment>
<evidence type="ECO:0000256" key="10">
    <source>
        <dbReference type="ARBA" id="ARBA00023242"/>
    </source>
</evidence>
<feature type="domain" description="C2H2-type" evidence="12">
    <location>
        <begin position="489"/>
        <end position="516"/>
    </location>
</feature>
<dbReference type="eggNOG" id="KOG1721">
    <property type="taxonomic scope" value="Eukaryota"/>
</dbReference>
<dbReference type="Gene3D" id="6.10.140.140">
    <property type="match status" value="1"/>
</dbReference>
<keyword evidence="10" id="KW-0539">Nucleus</keyword>
<dbReference type="GO" id="GO:0000981">
    <property type="term" value="F:DNA-binding transcription factor activity, RNA polymerase II-specific"/>
    <property type="evidence" value="ECO:0007669"/>
    <property type="project" value="TreeGrafter"/>
</dbReference>
<feature type="domain" description="C2H2-type" evidence="12">
    <location>
        <begin position="359"/>
        <end position="386"/>
    </location>
</feature>
<evidence type="ECO:0000259" key="12">
    <source>
        <dbReference type="PROSITE" id="PS50157"/>
    </source>
</evidence>
<evidence type="ECO:0000256" key="9">
    <source>
        <dbReference type="ARBA" id="ARBA00023163"/>
    </source>
</evidence>
<accession>H0XML9</accession>
<dbReference type="FunFam" id="3.30.160.60:FF:000275">
    <property type="entry name" value="zinc finger protein 90 homolog"/>
    <property type="match status" value="1"/>
</dbReference>
<reference evidence="14" key="3">
    <citation type="submission" date="2025-09" db="UniProtKB">
        <authorList>
            <consortium name="Ensembl"/>
        </authorList>
    </citation>
    <scope>IDENTIFICATION</scope>
</reference>
<dbReference type="InterPro" id="IPR036236">
    <property type="entry name" value="Znf_C2H2_sf"/>
</dbReference>
<dbReference type="FunFam" id="3.30.160.60:FF:000005">
    <property type="entry name" value="Zinc finger protein 14 homolog"/>
    <property type="match status" value="1"/>
</dbReference>
<feature type="domain" description="C2H2-type" evidence="12">
    <location>
        <begin position="601"/>
        <end position="628"/>
    </location>
</feature>
<feature type="domain" description="C2H2-type" evidence="12">
    <location>
        <begin position="274"/>
        <end position="301"/>
    </location>
</feature>
<dbReference type="GeneTree" id="ENSGT00950000182890"/>
<dbReference type="Pfam" id="PF01352">
    <property type="entry name" value="KRAB"/>
    <property type="match status" value="1"/>
</dbReference>
<dbReference type="GO" id="GO:0008270">
    <property type="term" value="F:zinc ion binding"/>
    <property type="evidence" value="ECO:0007669"/>
    <property type="project" value="UniProtKB-KW"/>
</dbReference>
<keyword evidence="6" id="KW-0862">Zinc</keyword>
<evidence type="ECO:0000313" key="15">
    <source>
        <dbReference type="Proteomes" id="UP000005225"/>
    </source>
</evidence>
<dbReference type="PANTHER" id="PTHR24381:SF393">
    <property type="entry name" value="CHROMATIN-LINKED ADAPTOR FOR MSL PROTEINS, ISOFORM B"/>
    <property type="match status" value="1"/>
</dbReference>
<reference evidence="15" key="1">
    <citation type="submission" date="2011-03" db="EMBL/GenBank/DDBJ databases">
        <title>Version 3 of the genome sequence of Otolemur garnettii (Bushbaby).</title>
        <authorList>
            <consortium name="The Broad Institute Genome Sequencing Platform"/>
            <person name="Di Palma F."/>
            <person name="Johnson J."/>
            <person name="Lander E.S."/>
            <person name="Lindblad-Toh K."/>
            <person name="Jaffe D.B."/>
            <person name="Gnerre S."/>
            <person name="MacCallum I."/>
            <person name="Przybylski D."/>
            <person name="Ribeiro F.J."/>
            <person name="Burton J.N."/>
            <person name="Walker B.J."/>
            <person name="Sharpe T."/>
            <person name="Hall G."/>
        </authorList>
    </citation>
    <scope>NUCLEOTIDE SEQUENCE [LARGE SCALE GENOMIC DNA]</scope>
</reference>
<dbReference type="SMART" id="SM00349">
    <property type="entry name" value="KRAB"/>
    <property type="match status" value="1"/>
</dbReference>
<feature type="domain" description="C2H2-type" evidence="12">
    <location>
        <begin position="573"/>
        <end position="600"/>
    </location>
</feature>
<dbReference type="FunFam" id="3.30.160.60:FF:000045">
    <property type="entry name" value="ZFP69 zinc finger protein B"/>
    <property type="match status" value="1"/>
</dbReference>
<feature type="domain" description="C2H2-type" evidence="12">
    <location>
        <begin position="461"/>
        <end position="488"/>
    </location>
</feature>
<evidence type="ECO:0000256" key="11">
    <source>
        <dbReference type="PROSITE-ProRule" id="PRU00042"/>
    </source>
</evidence>
<keyword evidence="3" id="KW-0479">Metal-binding</keyword>
<dbReference type="FunFam" id="3.30.160.60:FF:000062">
    <property type="entry name" value="RB-associated KRAB zinc finger protein-like"/>
    <property type="match status" value="1"/>
</dbReference>
<dbReference type="SMART" id="SM00355">
    <property type="entry name" value="ZnF_C2H2"/>
    <property type="match status" value="11"/>
</dbReference>
<dbReference type="PANTHER" id="PTHR24381">
    <property type="entry name" value="ZINC FINGER PROTEIN"/>
    <property type="match status" value="1"/>
</dbReference>
<evidence type="ECO:0000256" key="3">
    <source>
        <dbReference type="ARBA" id="ARBA00022723"/>
    </source>
</evidence>
<evidence type="ECO:0000313" key="14">
    <source>
        <dbReference type="Ensembl" id="ENSOGAP00000017360.1"/>
    </source>
</evidence>
<dbReference type="FunFam" id="3.30.160.60:FF:002061">
    <property type="entry name" value="Uncharacterized protein"/>
    <property type="match status" value="1"/>
</dbReference>
<evidence type="ECO:0000256" key="5">
    <source>
        <dbReference type="ARBA" id="ARBA00022771"/>
    </source>
</evidence>
<sequence>YTQSMLLFQESVKFRDVGVVFSPDEWHHLNPEQRNLYKDVMLDNCDYLVSLGNWTYKAKVMSSLKEGKEPWEMEKEVTSVPCPGTCNKLENNTSEKRMPSSWSEMTCPSLTDKVEIARSFTDVCLSCFHMKAINWFCSRAGYNLQTISLLEIENITCILKHSAVFLTCGRIFVLINVLYQLTNYRFTLKSARIYTIVLYKVSLLIESRVIRILENNGVLMKQKNLVECSACIYQKYNWESLSFLRIYFNKLTKMSCQPSWAAFRTLNLSGNFHYKCEDCGMVFRHNSQLTGHQKIHRLEEVHKYGENTKVFRHHSSFTTRQRIYIPDKCFECSQCGKTFNKASEVIQHQSTHNSALKPYKCDVCQKAFWFPSSLNIHQHFHVGKKRNLTRHKNIHTRRKPFSFSLCGKTFHSFSEKVQRQLIHAKKKFYKRKYYCNDCKKEFSPYSKFILHQRTHTGERPYKCDRCEKSFQSRSNLNKHQKIHSAEKSFACNDCKKTFTQRTDLVRHQQSHTGMKSFSCNNCKKTFVRLSDLIRHQRRHTGERPYKCAICEKTFKYQTNLNSHRKTHSVDKPFTCDRCGKTFRCNSHLNQHKKIHTGQKLYECSECGKCFNNNSNLHRHKKIHTGEKPFVCNQCGKAFSLNSQLSRHQKTHDKK</sequence>
<dbReference type="InterPro" id="IPR001909">
    <property type="entry name" value="KRAB"/>
</dbReference>
<evidence type="ECO:0000259" key="13">
    <source>
        <dbReference type="PROSITE" id="PS50805"/>
    </source>
</evidence>
<feature type="domain" description="KRAB" evidence="13">
    <location>
        <begin position="12"/>
        <end position="83"/>
    </location>
</feature>
<dbReference type="PROSITE" id="PS00028">
    <property type="entry name" value="ZINC_FINGER_C2H2_1"/>
    <property type="match status" value="11"/>
</dbReference>
<dbReference type="STRING" id="30611.ENSOGAP00000017360"/>
<evidence type="ECO:0000256" key="1">
    <source>
        <dbReference type="ARBA" id="ARBA00004123"/>
    </source>
</evidence>
<keyword evidence="5 11" id="KW-0863">Zinc-finger</keyword>
<dbReference type="PROSITE" id="PS50805">
    <property type="entry name" value="KRAB"/>
    <property type="match status" value="1"/>
</dbReference>
<feature type="domain" description="C2H2-type" evidence="12">
    <location>
        <begin position="330"/>
        <end position="357"/>
    </location>
</feature>
<dbReference type="Pfam" id="PF13912">
    <property type="entry name" value="zf-C2H2_6"/>
    <property type="match status" value="1"/>
</dbReference>
<dbReference type="SUPFAM" id="SSF109640">
    <property type="entry name" value="KRAB domain (Kruppel-associated box)"/>
    <property type="match status" value="1"/>
</dbReference>
<keyword evidence="7" id="KW-0805">Transcription regulation</keyword>
<dbReference type="InterPro" id="IPR013087">
    <property type="entry name" value="Znf_C2H2_type"/>
</dbReference>
<dbReference type="FunFam" id="3.30.160.60:FF:000384">
    <property type="entry name" value="Zinc finger protein 550"/>
    <property type="match status" value="1"/>
</dbReference>
<evidence type="ECO:0000256" key="7">
    <source>
        <dbReference type="ARBA" id="ARBA00023015"/>
    </source>
</evidence>
<dbReference type="PROSITE" id="PS50157">
    <property type="entry name" value="ZINC_FINGER_C2H2_2"/>
    <property type="match status" value="11"/>
</dbReference>
<feature type="domain" description="C2H2-type" evidence="12">
    <location>
        <begin position="517"/>
        <end position="544"/>
    </location>
</feature>
<dbReference type="FunFam" id="3.30.160.60:FF:000139">
    <property type="entry name" value="zinc finger protein 1 homolog"/>
    <property type="match status" value="1"/>
</dbReference>
<comment type="subcellular location">
    <subcellularLocation>
        <location evidence="1">Nucleus</location>
    </subcellularLocation>
</comment>
<keyword evidence="9" id="KW-0804">Transcription</keyword>